<evidence type="ECO:0008006" key="4">
    <source>
        <dbReference type="Google" id="ProtNLM"/>
    </source>
</evidence>
<gene>
    <name evidence="2" type="ORF">TBK1r_38080</name>
</gene>
<proteinExistence type="predicted"/>
<name>A0ABX5XW22_9BACT</name>
<dbReference type="RefSeq" id="WP_145213684.1">
    <property type="nucleotide sequence ID" value="NZ_CP036432.1"/>
</dbReference>
<evidence type="ECO:0000313" key="2">
    <source>
        <dbReference type="EMBL" id="QDV84856.1"/>
    </source>
</evidence>
<feature type="signal peptide" evidence="1">
    <location>
        <begin position="1"/>
        <end position="21"/>
    </location>
</feature>
<dbReference type="EMBL" id="CP036432">
    <property type="protein sequence ID" value="QDV84856.1"/>
    <property type="molecule type" value="Genomic_DNA"/>
</dbReference>
<evidence type="ECO:0000256" key="1">
    <source>
        <dbReference type="SAM" id="SignalP"/>
    </source>
</evidence>
<dbReference type="Proteomes" id="UP000318081">
    <property type="component" value="Chromosome"/>
</dbReference>
<keyword evidence="1" id="KW-0732">Signal</keyword>
<organism evidence="2 3">
    <name type="scientific">Stieleria magnilauensis</name>
    <dbReference type="NCBI Taxonomy" id="2527963"/>
    <lineage>
        <taxon>Bacteria</taxon>
        <taxon>Pseudomonadati</taxon>
        <taxon>Planctomycetota</taxon>
        <taxon>Planctomycetia</taxon>
        <taxon>Pirellulales</taxon>
        <taxon>Pirellulaceae</taxon>
        <taxon>Stieleria</taxon>
    </lineage>
</organism>
<reference evidence="2 3" key="1">
    <citation type="submission" date="2019-02" db="EMBL/GenBank/DDBJ databases">
        <title>Deep-cultivation of Planctomycetes and their phenomic and genomic characterization uncovers novel biology.</title>
        <authorList>
            <person name="Wiegand S."/>
            <person name="Jogler M."/>
            <person name="Boedeker C."/>
            <person name="Pinto D."/>
            <person name="Vollmers J."/>
            <person name="Rivas-Marin E."/>
            <person name="Kohn T."/>
            <person name="Peeters S.H."/>
            <person name="Heuer A."/>
            <person name="Rast P."/>
            <person name="Oberbeckmann S."/>
            <person name="Bunk B."/>
            <person name="Jeske O."/>
            <person name="Meyerdierks A."/>
            <person name="Storesund J.E."/>
            <person name="Kallscheuer N."/>
            <person name="Luecker S."/>
            <person name="Lage O.M."/>
            <person name="Pohl T."/>
            <person name="Merkel B.J."/>
            <person name="Hornburger P."/>
            <person name="Mueller R.-W."/>
            <person name="Bruemmer F."/>
            <person name="Labrenz M."/>
            <person name="Spormann A.M."/>
            <person name="Op den Camp H."/>
            <person name="Overmann J."/>
            <person name="Amann R."/>
            <person name="Jetten M.S.M."/>
            <person name="Mascher T."/>
            <person name="Medema M.H."/>
            <person name="Devos D.P."/>
            <person name="Kaster A.-K."/>
            <person name="Ovreas L."/>
            <person name="Rohde M."/>
            <person name="Galperin M.Y."/>
            <person name="Jogler C."/>
        </authorList>
    </citation>
    <scope>NUCLEOTIDE SEQUENCE [LARGE SCALE GENOMIC DNA]</scope>
    <source>
        <strain evidence="2 3">TBK1r</strain>
    </source>
</reference>
<sequence>MKRHRALAFLLLAFVTTPVISAEPTTSLKTPTKTFSTTTTSLPPAPSLEEQVAALATLVAQQQSQINSLQQQLTNQGSAIELQISESEAISDRVTAFEQVFDFSDGVLTINFAAIEISADAISVSAPIVEFDAQVEIHGHLEAGSIKTESIDAESYTPGAGNVW</sequence>
<protein>
    <recommendedName>
        <fullName evidence="4">DUF5666 domain-containing protein</fullName>
    </recommendedName>
</protein>
<accession>A0ABX5XW22</accession>
<feature type="chain" id="PRO_5046562379" description="DUF5666 domain-containing protein" evidence="1">
    <location>
        <begin position="22"/>
        <end position="164"/>
    </location>
</feature>
<keyword evidence="3" id="KW-1185">Reference proteome</keyword>
<evidence type="ECO:0000313" key="3">
    <source>
        <dbReference type="Proteomes" id="UP000318081"/>
    </source>
</evidence>